<protein>
    <recommendedName>
        <fullName evidence="3">CARDB domain-containing protein</fullName>
    </recommendedName>
</protein>
<dbReference type="EMBL" id="DTCK01000021">
    <property type="protein sequence ID" value="HGQ35805.1"/>
    <property type="molecule type" value="Genomic_DNA"/>
</dbReference>
<evidence type="ECO:0000313" key="2">
    <source>
        <dbReference type="EMBL" id="HGQ64349.1"/>
    </source>
</evidence>
<sequence>MNRFFATVILFAVAASLAAAIISWILTTYHSMMWKPEILRIKEVNIYQNEEENSWWLKIVAVNEGEGTAEIYKIEIHGIETIDINPAKTIKPGEQKEIQIKLNKQYTYGTTYTIRLYLKSGSLYPILEKVIKL</sequence>
<accession>A0A7C4NL00</accession>
<evidence type="ECO:0008006" key="3">
    <source>
        <dbReference type="Google" id="ProtNLM"/>
    </source>
</evidence>
<name>A0A7C4NL00_9CREN</name>
<proteinExistence type="predicted"/>
<dbReference type="AlphaFoldDB" id="A0A7C4NL00"/>
<gene>
    <name evidence="2" type="ORF">ENU08_03805</name>
    <name evidence="1" type="ORF">ENU41_03900</name>
</gene>
<organism evidence="2">
    <name type="scientific">Ignisphaera aggregans</name>
    <dbReference type="NCBI Taxonomy" id="334771"/>
    <lineage>
        <taxon>Archaea</taxon>
        <taxon>Thermoproteota</taxon>
        <taxon>Thermoprotei</taxon>
        <taxon>Desulfurococcales</taxon>
        <taxon>Desulfurococcaceae</taxon>
        <taxon>Ignisphaera</taxon>
    </lineage>
</organism>
<evidence type="ECO:0000313" key="1">
    <source>
        <dbReference type="EMBL" id="HGQ35805.1"/>
    </source>
</evidence>
<dbReference type="EMBL" id="DTBD01000025">
    <property type="protein sequence ID" value="HGQ64349.1"/>
    <property type="molecule type" value="Genomic_DNA"/>
</dbReference>
<comment type="caution">
    <text evidence="2">The sequence shown here is derived from an EMBL/GenBank/DDBJ whole genome shotgun (WGS) entry which is preliminary data.</text>
</comment>
<reference evidence="2" key="1">
    <citation type="journal article" date="2020" name="mSystems">
        <title>Genome- and Community-Level Interaction Insights into Carbon Utilization and Element Cycling Functions of Hydrothermarchaeota in Hydrothermal Sediment.</title>
        <authorList>
            <person name="Zhou Z."/>
            <person name="Liu Y."/>
            <person name="Xu W."/>
            <person name="Pan J."/>
            <person name="Luo Z.H."/>
            <person name="Li M."/>
        </authorList>
    </citation>
    <scope>NUCLEOTIDE SEQUENCE [LARGE SCALE GENOMIC DNA]</scope>
    <source>
        <strain evidence="2">SpSt-637</strain>
        <strain evidence="1">SpSt-667</strain>
    </source>
</reference>